<reference evidence="2" key="1">
    <citation type="submission" date="2018-03" db="EMBL/GenBank/DDBJ databases">
        <title>Phage therapy in agriculture - a green tech approach to combat plant pathogenic bacteria.</title>
        <authorList>
            <person name="Carstens A.B."/>
            <person name="Djurhuus A.M."/>
            <person name="Hansen L.H."/>
        </authorList>
    </citation>
    <scope>NUCLEOTIDE SEQUENCE [LARGE SCALE GENOMIC DNA]</scope>
</reference>
<feature type="domain" description="DUF7428" evidence="1">
    <location>
        <begin position="1"/>
        <end position="55"/>
    </location>
</feature>
<dbReference type="InterPro" id="IPR055851">
    <property type="entry name" value="DUF7428"/>
</dbReference>
<name>A0A2S1GLU9_9CAUD</name>
<dbReference type="RefSeq" id="YP_010095167.1">
    <property type="nucleotide sequence ID" value="NC_055743.1"/>
</dbReference>
<evidence type="ECO:0000313" key="2">
    <source>
        <dbReference type="EMBL" id="AWD90368.1"/>
    </source>
</evidence>
<dbReference type="Proteomes" id="UP000246316">
    <property type="component" value="Segment"/>
</dbReference>
<evidence type="ECO:0000313" key="3">
    <source>
        <dbReference type="Proteomes" id="UP000246316"/>
    </source>
</evidence>
<protein>
    <recommendedName>
        <fullName evidence="1">DUF7428 domain-containing protein</fullName>
    </recommendedName>
</protein>
<dbReference type="KEGG" id="vg:65112801"/>
<dbReference type="GeneID" id="65112801"/>
<dbReference type="Pfam" id="PF24204">
    <property type="entry name" value="DUF7428"/>
    <property type="match status" value="1"/>
</dbReference>
<proteinExistence type="predicted"/>
<sequence>MKIRVPMSEARKFERSMIENPMVEIVSANTQASLAFVHYELDASDFFELPTYADKL</sequence>
<keyword evidence="3" id="KW-1185">Reference proteome</keyword>
<accession>A0A2S1GLU9</accession>
<dbReference type="EMBL" id="MH059636">
    <property type="protein sequence ID" value="AWD90368.1"/>
    <property type="molecule type" value="Genomic_DNA"/>
</dbReference>
<organism evidence="2 3">
    <name type="scientific">Erwinia phage Cronus</name>
    <dbReference type="NCBI Taxonomy" id="2163633"/>
    <lineage>
        <taxon>Viruses</taxon>
        <taxon>Duplodnaviria</taxon>
        <taxon>Heunggongvirae</taxon>
        <taxon>Uroviricota</taxon>
        <taxon>Caudoviricetes</taxon>
        <taxon>Pantevenvirales</taxon>
        <taxon>Straboviridae</taxon>
        <taxon>Tevenvirinae</taxon>
        <taxon>Risoevirus</taxon>
        <taxon>Risoevirus cronus</taxon>
        <taxon>Roskildevirus cronus</taxon>
    </lineage>
</organism>
<evidence type="ECO:0000259" key="1">
    <source>
        <dbReference type="Pfam" id="PF24204"/>
    </source>
</evidence>